<sequence>MLSVSAEVRDLRPWTPRRNMDGADTSAMPKPAWVVASWDVARAAMWISRSMRTS</sequence>
<dbReference type="EMBL" id="GBRH01279188">
    <property type="protein sequence ID" value="JAD18707.1"/>
    <property type="molecule type" value="Transcribed_RNA"/>
</dbReference>
<accession>A0A0A8Y486</accession>
<reference evidence="1" key="2">
    <citation type="journal article" date="2015" name="Data Brief">
        <title>Shoot transcriptome of the giant reed, Arundo donax.</title>
        <authorList>
            <person name="Barrero R.A."/>
            <person name="Guerrero F.D."/>
            <person name="Moolhuijzen P."/>
            <person name="Goolsby J.A."/>
            <person name="Tidwell J."/>
            <person name="Bellgard S.E."/>
            <person name="Bellgard M.I."/>
        </authorList>
    </citation>
    <scope>NUCLEOTIDE SEQUENCE</scope>
    <source>
        <tissue evidence="1">Shoot tissue taken approximately 20 cm above the soil surface</tissue>
    </source>
</reference>
<protein>
    <submittedName>
        <fullName evidence="1">Uncharacterized protein</fullName>
    </submittedName>
</protein>
<organism evidence="1">
    <name type="scientific">Arundo donax</name>
    <name type="common">Giant reed</name>
    <name type="synonym">Donax arundinaceus</name>
    <dbReference type="NCBI Taxonomy" id="35708"/>
    <lineage>
        <taxon>Eukaryota</taxon>
        <taxon>Viridiplantae</taxon>
        <taxon>Streptophyta</taxon>
        <taxon>Embryophyta</taxon>
        <taxon>Tracheophyta</taxon>
        <taxon>Spermatophyta</taxon>
        <taxon>Magnoliopsida</taxon>
        <taxon>Liliopsida</taxon>
        <taxon>Poales</taxon>
        <taxon>Poaceae</taxon>
        <taxon>PACMAD clade</taxon>
        <taxon>Arundinoideae</taxon>
        <taxon>Arundineae</taxon>
        <taxon>Arundo</taxon>
    </lineage>
</organism>
<reference evidence="1" key="1">
    <citation type="submission" date="2014-09" db="EMBL/GenBank/DDBJ databases">
        <authorList>
            <person name="Magalhaes I.L.F."/>
            <person name="Oliveira U."/>
            <person name="Santos F.R."/>
            <person name="Vidigal T.H.D.A."/>
            <person name="Brescovit A.D."/>
            <person name="Santos A.J."/>
        </authorList>
    </citation>
    <scope>NUCLEOTIDE SEQUENCE</scope>
    <source>
        <tissue evidence="1">Shoot tissue taken approximately 20 cm above the soil surface</tissue>
    </source>
</reference>
<dbReference type="AlphaFoldDB" id="A0A0A8Y486"/>
<name>A0A0A8Y486_ARUDO</name>
<proteinExistence type="predicted"/>
<evidence type="ECO:0000313" key="1">
    <source>
        <dbReference type="EMBL" id="JAD18707.1"/>
    </source>
</evidence>